<gene>
    <name evidence="1" type="ORF">TorRG33x02_355060</name>
</gene>
<reference evidence="2" key="1">
    <citation type="submission" date="2016-06" db="EMBL/GenBank/DDBJ databases">
        <title>Parallel loss of symbiosis genes in relatives of nitrogen-fixing non-legume Parasponia.</title>
        <authorList>
            <person name="Van Velzen R."/>
            <person name="Holmer R."/>
            <person name="Bu F."/>
            <person name="Rutten L."/>
            <person name="Van Zeijl A."/>
            <person name="Liu W."/>
            <person name="Santuari L."/>
            <person name="Cao Q."/>
            <person name="Sharma T."/>
            <person name="Shen D."/>
            <person name="Roswanjaya Y."/>
            <person name="Wardhani T."/>
            <person name="Kalhor M.S."/>
            <person name="Jansen J."/>
            <person name="Van den Hoogen J."/>
            <person name="Gungor B."/>
            <person name="Hartog M."/>
            <person name="Hontelez J."/>
            <person name="Verver J."/>
            <person name="Yang W.-C."/>
            <person name="Schijlen E."/>
            <person name="Repin R."/>
            <person name="Schilthuizen M."/>
            <person name="Schranz E."/>
            <person name="Heidstra R."/>
            <person name="Miyata K."/>
            <person name="Fedorova E."/>
            <person name="Kohlen W."/>
            <person name="Bisseling T."/>
            <person name="Smit S."/>
            <person name="Geurts R."/>
        </authorList>
    </citation>
    <scope>NUCLEOTIDE SEQUENCE [LARGE SCALE GENOMIC DNA]</scope>
    <source>
        <strain evidence="2">cv. RG33-2</strain>
    </source>
</reference>
<protein>
    <submittedName>
        <fullName evidence="1">Uncharacterized protein</fullName>
    </submittedName>
</protein>
<evidence type="ECO:0000313" key="1">
    <source>
        <dbReference type="EMBL" id="PON33313.1"/>
    </source>
</evidence>
<dbReference type="InParanoid" id="A0A2P5A9W5"/>
<dbReference type="Proteomes" id="UP000237000">
    <property type="component" value="Unassembled WGS sequence"/>
</dbReference>
<proteinExistence type="predicted"/>
<name>A0A2P5A9W5_TREOI</name>
<dbReference type="AlphaFoldDB" id="A0A2P5A9W5"/>
<keyword evidence="2" id="KW-1185">Reference proteome</keyword>
<sequence>MGVVVKFSFGRLEGVLSARQAELSTLRNGLSLAHDRGFVISVVECDAINEVVDIAIFLVK</sequence>
<dbReference type="EMBL" id="JXTC01001028">
    <property type="protein sequence ID" value="PON33313.1"/>
    <property type="molecule type" value="Genomic_DNA"/>
</dbReference>
<organism evidence="1 2">
    <name type="scientific">Trema orientale</name>
    <name type="common">Charcoal tree</name>
    <name type="synonym">Celtis orientalis</name>
    <dbReference type="NCBI Taxonomy" id="63057"/>
    <lineage>
        <taxon>Eukaryota</taxon>
        <taxon>Viridiplantae</taxon>
        <taxon>Streptophyta</taxon>
        <taxon>Embryophyta</taxon>
        <taxon>Tracheophyta</taxon>
        <taxon>Spermatophyta</taxon>
        <taxon>Magnoliopsida</taxon>
        <taxon>eudicotyledons</taxon>
        <taxon>Gunneridae</taxon>
        <taxon>Pentapetalae</taxon>
        <taxon>rosids</taxon>
        <taxon>fabids</taxon>
        <taxon>Rosales</taxon>
        <taxon>Cannabaceae</taxon>
        <taxon>Trema</taxon>
    </lineage>
</organism>
<dbReference type="OrthoDB" id="10312219at2759"/>
<comment type="caution">
    <text evidence="1">The sequence shown here is derived from an EMBL/GenBank/DDBJ whole genome shotgun (WGS) entry which is preliminary data.</text>
</comment>
<accession>A0A2P5A9W5</accession>
<evidence type="ECO:0000313" key="2">
    <source>
        <dbReference type="Proteomes" id="UP000237000"/>
    </source>
</evidence>